<dbReference type="GO" id="GO:0000978">
    <property type="term" value="F:RNA polymerase II cis-regulatory region sequence-specific DNA binding"/>
    <property type="evidence" value="ECO:0007669"/>
    <property type="project" value="InterPro"/>
</dbReference>
<dbReference type="InterPro" id="IPR036388">
    <property type="entry name" value="WH-like_DNA-bd_sf"/>
</dbReference>
<dbReference type="GO" id="GO:0000981">
    <property type="term" value="F:DNA-binding transcription factor activity, RNA polymerase II-specific"/>
    <property type="evidence" value="ECO:0007669"/>
    <property type="project" value="TreeGrafter"/>
</dbReference>
<sequence>MSNSSQDPTRSYDHHRLSQLQFQYLPFPDHDHILATPPFQSNHSSETDNNNNNNTNHNNNMSNGTTLSDDIRDADTHSAAFARLALKQTDELGNGVGQISSRETISACSKVVNGPLLEPMSCTSGRNKSKLKGLKHTKSATRKSSVEATDGLNVANSCRYDSSLGLLTKKFIELIQKAEDGTLDLNWTAGVLEVQKRRIYDITNVLEGVGLIEKTSKNHIRWKGSDILGPRELEDQVTRLKDEIEYLYAEESRIDDCIREKQELLSALGENENTRKYLFLTEEDIINLPCFQNQTLIAIKAPPASYIEVPDPNEDIGFPQRQCKMIIRSTTGPIDMYLLSKHQGQGEDVTVRQSKPLNPSAESYGAHRMQNFRWSSNLEDQHRSSETFSSMSSEASGIQKIVPLDSDIDADYWLQSDAVAVSITDLWGNP</sequence>
<feature type="domain" description="E2F/DP family winged-helix DNA-binding" evidence="8">
    <location>
        <begin position="159"/>
        <end position="224"/>
    </location>
</feature>
<feature type="compositionally biased region" description="Low complexity" evidence="7">
    <location>
        <begin position="41"/>
        <end position="66"/>
    </location>
</feature>
<accession>A0A8G0VTX9</accession>
<dbReference type="SUPFAM" id="SSF144074">
    <property type="entry name" value="E2F-DP heterodimerization region"/>
    <property type="match status" value="1"/>
</dbReference>
<evidence type="ECO:0000256" key="7">
    <source>
        <dbReference type="SAM" id="MobiDB-lite"/>
    </source>
</evidence>
<dbReference type="CDD" id="cd14660">
    <property type="entry name" value="E2F_DD"/>
    <property type="match status" value="1"/>
</dbReference>
<keyword evidence="6" id="KW-0539">Nucleus</keyword>
<dbReference type="Gene3D" id="1.10.10.10">
    <property type="entry name" value="Winged helix-like DNA-binding domain superfamily/Winged helix DNA-binding domain"/>
    <property type="match status" value="1"/>
</dbReference>
<dbReference type="InterPro" id="IPR036390">
    <property type="entry name" value="WH_DNA-bd_sf"/>
</dbReference>
<keyword evidence="2 6" id="KW-0805">Transcription regulation</keyword>
<keyword evidence="3 6" id="KW-0238">DNA-binding</keyword>
<dbReference type="InterPro" id="IPR032198">
    <property type="entry name" value="E2F_CC-MB"/>
</dbReference>
<evidence type="ECO:0000256" key="6">
    <source>
        <dbReference type="RuleBase" id="RU003796"/>
    </source>
</evidence>
<dbReference type="Pfam" id="PF02319">
    <property type="entry name" value="WHD_E2F_TDP"/>
    <property type="match status" value="1"/>
</dbReference>
<evidence type="ECO:0000256" key="4">
    <source>
        <dbReference type="ARBA" id="ARBA00023163"/>
    </source>
</evidence>
<dbReference type="Gene3D" id="6.10.250.540">
    <property type="match status" value="1"/>
</dbReference>
<gene>
    <name evidence="9" type="ORF">Dlo013399</name>
</gene>
<evidence type="ECO:0000256" key="3">
    <source>
        <dbReference type="ARBA" id="ARBA00023125"/>
    </source>
</evidence>
<reference evidence="9" key="1">
    <citation type="submission" date="2021-05" db="EMBL/GenBank/DDBJ databases">
        <title>Genome-wide identification, expression and functional analysis of core cell cycle genes (CCC) and gene families during early somatic embryogenesis in Dimocarpus longan Lour.</title>
        <authorList>
            <person name="Zhao P."/>
            <person name="Zhang C."/>
            <person name="Lai Z."/>
            <person name="Lin Y."/>
        </authorList>
    </citation>
    <scope>NUCLEOTIDE SEQUENCE</scope>
    <source>
        <tissue evidence="9">Embryonic callus</tissue>
    </source>
</reference>
<keyword evidence="4 6" id="KW-0804">Transcription</keyword>
<evidence type="ECO:0000256" key="2">
    <source>
        <dbReference type="ARBA" id="ARBA00023015"/>
    </source>
</evidence>
<dbReference type="Pfam" id="PF16421">
    <property type="entry name" value="E2F_CC-MB"/>
    <property type="match status" value="1"/>
</dbReference>
<evidence type="ECO:0000256" key="1">
    <source>
        <dbReference type="ARBA" id="ARBA00010940"/>
    </source>
</evidence>
<dbReference type="FunFam" id="1.10.10.10:FF:000008">
    <property type="entry name" value="E2F transcription factor 1"/>
    <property type="match status" value="1"/>
</dbReference>
<proteinExistence type="evidence at transcript level"/>
<dbReference type="SMART" id="SM01372">
    <property type="entry name" value="E2F_TDP"/>
    <property type="match status" value="1"/>
</dbReference>
<evidence type="ECO:0000256" key="5">
    <source>
        <dbReference type="ARBA" id="ARBA00023306"/>
    </source>
</evidence>
<protein>
    <submittedName>
        <fullName evidence="9">Transcription factor E2FC</fullName>
    </submittedName>
</protein>
<name>A0A8G0VTX9_9ROSI</name>
<keyword evidence="5" id="KW-0131">Cell cycle</keyword>
<feature type="region of interest" description="Disordered" evidence="7">
    <location>
        <begin position="29"/>
        <end position="71"/>
    </location>
</feature>
<dbReference type="InterPro" id="IPR003316">
    <property type="entry name" value="E2F_WHTH_DNA-bd_dom"/>
</dbReference>
<dbReference type="PANTHER" id="PTHR12081">
    <property type="entry name" value="TRANSCRIPTION FACTOR E2F"/>
    <property type="match status" value="1"/>
</dbReference>
<comment type="similarity">
    <text evidence="1 6">Belongs to the E2F/DP family.</text>
</comment>
<dbReference type="AlphaFoldDB" id="A0A8G0VTX9"/>
<dbReference type="PANTHER" id="PTHR12081:SF51">
    <property type="entry name" value="TRANSCRIPTION FACTOR E2FC"/>
    <property type="match status" value="1"/>
</dbReference>
<dbReference type="InterPro" id="IPR037241">
    <property type="entry name" value="E2F-DP_heterodim"/>
</dbReference>
<evidence type="ECO:0000313" key="9">
    <source>
        <dbReference type="EMBL" id="QYW07151.1"/>
    </source>
</evidence>
<organism evidence="9">
    <name type="scientific">Dimocarpus longan</name>
    <dbReference type="NCBI Taxonomy" id="128017"/>
    <lineage>
        <taxon>Eukaryota</taxon>
        <taxon>Viridiplantae</taxon>
        <taxon>Streptophyta</taxon>
        <taxon>Embryophyta</taxon>
        <taxon>Tracheophyta</taxon>
        <taxon>Spermatophyta</taxon>
        <taxon>Magnoliopsida</taxon>
        <taxon>eudicotyledons</taxon>
        <taxon>Gunneridae</taxon>
        <taxon>Pentapetalae</taxon>
        <taxon>rosids</taxon>
        <taxon>malvids</taxon>
        <taxon>Sapindales</taxon>
        <taxon>Sapindaceae</taxon>
        <taxon>Dimocarpus</taxon>
    </lineage>
</organism>
<dbReference type="GO" id="GO:0046983">
    <property type="term" value="F:protein dimerization activity"/>
    <property type="evidence" value="ECO:0007669"/>
    <property type="project" value="InterPro"/>
</dbReference>
<dbReference type="SUPFAM" id="SSF46785">
    <property type="entry name" value="Winged helix' DNA-binding domain"/>
    <property type="match status" value="1"/>
</dbReference>
<dbReference type="GO" id="GO:0090575">
    <property type="term" value="C:RNA polymerase II transcription regulator complex"/>
    <property type="evidence" value="ECO:0007669"/>
    <property type="project" value="TreeGrafter"/>
</dbReference>
<dbReference type="SMR" id="A0A8G0VTX9"/>
<dbReference type="InterPro" id="IPR015633">
    <property type="entry name" value="E2F"/>
</dbReference>
<comment type="subcellular location">
    <subcellularLocation>
        <location evidence="6">Nucleus</location>
    </subcellularLocation>
</comment>
<dbReference type="EMBL" id="MZ198094">
    <property type="protein sequence ID" value="QYW07151.1"/>
    <property type="molecule type" value="mRNA"/>
</dbReference>
<evidence type="ECO:0000259" key="8">
    <source>
        <dbReference type="SMART" id="SM01372"/>
    </source>
</evidence>